<keyword evidence="1" id="KW-0732">Signal</keyword>
<dbReference type="InterPro" id="IPR018391">
    <property type="entry name" value="PQQ_b-propeller_rpt"/>
</dbReference>
<reference evidence="3 4" key="1">
    <citation type="submission" date="2018-05" db="EMBL/GenBank/DDBJ databases">
        <title>Complete genome sequence of Gordonia terrae NRRL B-16283.</title>
        <authorList>
            <person name="Garlena R.A."/>
            <person name="Russell D.A."/>
            <person name="Hatfull G.F."/>
        </authorList>
    </citation>
    <scope>NUCLEOTIDE SEQUENCE [LARGE SCALE GENOMIC DNA]</scope>
    <source>
        <strain evidence="3 4">NRRL B-16283</strain>
    </source>
</reference>
<dbReference type="PANTHER" id="PTHR34512:SF30">
    <property type="entry name" value="OUTER MEMBRANE PROTEIN ASSEMBLY FACTOR BAMB"/>
    <property type="match status" value="1"/>
</dbReference>
<dbReference type="InterPro" id="IPR002372">
    <property type="entry name" value="PQQ_rpt_dom"/>
</dbReference>
<evidence type="ECO:0000259" key="2">
    <source>
        <dbReference type="Pfam" id="PF13360"/>
    </source>
</evidence>
<dbReference type="AlphaFoldDB" id="A0AAD0NZE2"/>
<protein>
    <recommendedName>
        <fullName evidence="2">Pyrrolo-quinoline quinone repeat domain-containing protein</fullName>
    </recommendedName>
</protein>
<dbReference type="Pfam" id="PF13360">
    <property type="entry name" value="PQQ_2"/>
    <property type="match status" value="1"/>
</dbReference>
<dbReference type="PANTHER" id="PTHR34512">
    <property type="entry name" value="CELL SURFACE PROTEIN"/>
    <property type="match status" value="1"/>
</dbReference>
<dbReference type="Proteomes" id="UP000247118">
    <property type="component" value="Chromosome"/>
</dbReference>
<dbReference type="RefSeq" id="WP_004019542.1">
    <property type="nucleotide sequence ID" value="NZ_CABEIC010000002.1"/>
</dbReference>
<evidence type="ECO:0000256" key="1">
    <source>
        <dbReference type="SAM" id="SignalP"/>
    </source>
</evidence>
<dbReference type="InterPro" id="IPR015943">
    <property type="entry name" value="WD40/YVTN_repeat-like_dom_sf"/>
</dbReference>
<evidence type="ECO:0000313" key="4">
    <source>
        <dbReference type="Proteomes" id="UP000247118"/>
    </source>
</evidence>
<sequence length="460" mass="48398">MPARSRWTLVAAAVAAVVTVSAATVVWVDRVPTTVKKITGTTAATPGLAWSLDPADRLGRPFAAFADPREGTAFTVGEPGMIRAGDTLVTIVGTPNEGTTLGDPVMIGIDARSGEVRWQAPAHDLVSCSDVPLHGKIYCHALQKGHELVSYDIDSGDSTRRTVSESIFAIATTSDVLYVAEGSVEENDVRVHSGTFDDVSAHWTRQFDVGASYEEVYSSEALTVIDGVGLVRTGGDLALFDAESGAELWSNGTQCVGTSSLLPGGFLVHADTGCESAGNASEQLLRGPDGKVVASNSNPTVQRPGYESTTDSDPVLLGDSAYDRATGDRLWTNSDLISRDTNATGAVTAVAGGVVYVTDSTARSDGGVDLRTGERLWHRAWRDDASAGVNPDGYRDRLLAGSDGVILTAVDVTTGEIAWTAPFLAIDSDPDAFVTGTALEPYGDGWIFSSDRRMIRLAPL</sequence>
<dbReference type="SUPFAM" id="SSF50998">
    <property type="entry name" value="Quinoprotein alcohol dehydrogenase-like"/>
    <property type="match status" value="1"/>
</dbReference>
<dbReference type="InterPro" id="IPR011047">
    <property type="entry name" value="Quinoprotein_ADH-like_sf"/>
</dbReference>
<feature type="domain" description="Pyrrolo-quinoline quinone repeat" evidence="2">
    <location>
        <begin position="368"/>
        <end position="423"/>
    </location>
</feature>
<dbReference type="EMBL" id="CP029604">
    <property type="protein sequence ID" value="AWO83859.1"/>
    <property type="molecule type" value="Genomic_DNA"/>
</dbReference>
<dbReference type="KEGG" id="gta:BCM27_10270"/>
<dbReference type="Gene3D" id="2.130.10.10">
    <property type="entry name" value="YVTN repeat-like/Quinoprotein amine dehydrogenase"/>
    <property type="match status" value="1"/>
</dbReference>
<name>A0AAD0NZE2_9ACTN</name>
<dbReference type="SMART" id="SM00564">
    <property type="entry name" value="PQQ"/>
    <property type="match status" value="3"/>
</dbReference>
<proteinExistence type="predicted"/>
<feature type="chain" id="PRO_5042199993" description="Pyrrolo-quinoline quinone repeat domain-containing protein" evidence="1">
    <location>
        <begin position="23"/>
        <end position="460"/>
    </location>
</feature>
<evidence type="ECO:0000313" key="3">
    <source>
        <dbReference type="EMBL" id="AWO83859.1"/>
    </source>
</evidence>
<feature type="signal peptide" evidence="1">
    <location>
        <begin position="1"/>
        <end position="22"/>
    </location>
</feature>
<organism evidence="3 4">
    <name type="scientific">Gordonia terrae</name>
    <dbReference type="NCBI Taxonomy" id="2055"/>
    <lineage>
        <taxon>Bacteria</taxon>
        <taxon>Bacillati</taxon>
        <taxon>Actinomycetota</taxon>
        <taxon>Actinomycetes</taxon>
        <taxon>Mycobacteriales</taxon>
        <taxon>Gordoniaceae</taxon>
        <taxon>Gordonia</taxon>
    </lineage>
</organism>
<accession>A0AAD0NZE2</accession>
<dbReference type="Gene3D" id="2.40.10.480">
    <property type="match status" value="1"/>
</dbReference>
<gene>
    <name evidence="3" type="ORF">DLJ61_10360</name>
</gene>
<dbReference type="GeneID" id="32688168"/>